<dbReference type="EMBL" id="JACXAC010000003">
    <property type="protein sequence ID" value="MBD2722536.1"/>
    <property type="molecule type" value="Genomic_DNA"/>
</dbReference>
<dbReference type="Pfam" id="PF18962">
    <property type="entry name" value="Por_Secre_tail"/>
    <property type="match status" value="1"/>
</dbReference>
<evidence type="ECO:0000259" key="2">
    <source>
        <dbReference type="Pfam" id="PF18962"/>
    </source>
</evidence>
<dbReference type="RefSeq" id="WP_190924212.1">
    <property type="nucleotide sequence ID" value="NZ_JACXAC010000003.1"/>
</dbReference>
<accession>A0ABR8JUS3</accession>
<name>A0ABR8JUS3_9BACT</name>
<organism evidence="3 4">
    <name type="scientific">Hymenobacter armeniacus</name>
    <dbReference type="NCBI Taxonomy" id="2771358"/>
    <lineage>
        <taxon>Bacteria</taxon>
        <taxon>Pseudomonadati</taxon>
        <taxon>Bacteroidota</taxon>
        <taxon>Cytophagia</taxon>
        <taxon>Cytophagales</taxon>
        <taxon>Hymenobacteraceae</taxon>
        <taxon>Hymenobacter</taxon>
    </lineage>
</organism>
<reference evidence="3 4" key="1">
    <citation type="submission" date="2020-09" db="EMBL/GenBank/DDBJ databases">
        <authorList>
            <person name="Kim M.K."/>
        </authorList>
    </citation>
    <scope>NUCLEOTIDE SEQUENCE [LARGE SCALE GENOMIC DNA]</scope>
    <source>
        <strain evidence="3 4">BT189</strain>
    </source>
</reference>
<feature type="domain" description="Secretion system C-terminal sorting" evidence="2">
    <location>
        <begin position="386"/>
        <end position="449"/>
    </location>
</feature>
<proteinExistence type="predicted"/>
<dbReference type="Gene3D" id="2.130.10.10">
    <property type="entry name" value="YVTN repeat-like/Quinoprotein amine dehydrogenase"/>
    <property type="match status" value="1"/>
</dbReference>
<keyword evidence="4" id="KW-1185">Reference proteome</keyword>
<keyword evidence="1" id="KW-0732">Signal</keyword>
<evidence type="ECO:0000313" key="4">
    <source>
        <dbReference type="Proteomes" id="UP000606003"/>
    </source>
</evidence>
<evidence type="ECO:0000256" key="1">
    <source>
        <dbReference type="SAM" id="SignalP"/>
    </source>
</evidence>
<dbReference type="CDD" id="cd15482">
    <property type="entry name" value="Sialidase_non-viral"/>
    <property type="match status" value="1"/>
</dbReference>
<gene>
    <name evidence="3" type="ORF">IC234_10400</name>
</gene>
<dbReference type="InterPro" id="IPR002860">
    <property type="entry name" value="BNR_rpt"/>
</dbReference>
<feature type="signal peptide" evidence="1">
    <location>
        <begin position="1"/>
        <end position="28"/>
    </location>
</feature>
<dbReference type="Pfam" id="PF02012">
    <property type="entry name" value="BNR"/>
    <property type="match status" value="1"/>
</dbReference>
<feature type="chain" id="PRO_5046307805" evidence="1">
    <location>
        <begin position="29"/>
        <end position="453"/>
    </location>
</feature>
<dbReference type="NCBIfam" id="TIGR04183">
    <property type="entry name" value="Por_Secre_tail"/>
    <property type="match status" value="1"/>
</dbReference>
<dbReference type="InterPro" id="IPR026444">
    <property type="entry name" value="Secre_tail"/>
</dbReference>
<dbReference type="SUPFAM" id="SSF110296">
    <property type="entry name" value="Oligoxyloglucan reducing end-specific cellobiohydrolase"/>
    <property type="match status" value="1"/>
</dbReference>
<comment type="caution">
    <text evidence="3">The sequence shown here is derived from an EMBL/GenBank/DDBJ whole genome shotgun (WGS) entry which is preliminary data.</text>
</comment>
<evidence type="ECO:0000313" key="3">
    <source>
        <dbReference type="EMBL" id="MBD2722536.1"/>
    </source>
</evidence>
<dbReference type="InterPro" id="IPR015943">
    <property type="entry name" value="WD40/YVTN_repeat-like_dom_sf"/>
</dbReference>
<dbReference type="Proteomes" id="UP000606003">
    <property type="component" value="Unassembled WGS sequence"/>
</dbReference>
<protein>
    <submittedName>
        <fullName evidence="3">T9SS type A sorting domain-containing protein</fullName>
    </submittedName>
</protein>
<sequence length="453" mass="48170">MRPNLVLRNLLVVMTLLMSVALPEQTNAQTWVTMPNAPKNNYDWFEVRKIVALGPGVLWGVFINSSSRSYEGGFIRTLDNGQTWQREYTEGWGGSFNGRRPVDSSILDNNTAWSLSYATIGPVSPNNTAILTRTTNGPNTTSNPHFVTVCAVLPALFQRIHFFDATTGVAAALGNSGTTWQIYRSSDAGVTWTALPTALPVPAGGATIVAKTAKGSCLWLALTNGNSLQTLDGGMTWAYSDTGLGAALRGIAFRDTFNGLAFSGTSAMARTTDGGITWSPIVTTLPDGVYILTTKPGSSSTYVSSSFRQGISTISTSSDDGVTWQTRKVENFPIEDLALSADEQLWSTVGPTYSPRPSFPGADVILRYAGAPLATKATAASNALAYPNPTTGRVQLPGSEGSAVRVYDATGRVQAFSNMSGELDFSAAPAGLYFITIKKTTGVTTTQRISVVH</sequence>